<organism evidence="2 3">
    <name type="scientific">Hydrocarboniclastica marina</name>
    <dbReference type="NCBI Taxonomy" id="2259620"/>
    <lineage>
        <taxon>Bacteria</taxon>
        <taxon>Pseudomonadati</taxon>
        <taxon>Pseudomonadota</taxon>
        <taxon>Gammaproteobacteria</taxon>
        <taxon>Alteromonadales</taxon>
        <taxon>Alteromonadaceae</taxon>
        <taxon>Hydrocarboniclastica</taxon>
    </lineage>
</organism>
<evidence type="ECO:0000313" key="2">
    <source>
        <dbReference type="EMBL" id="QCF26390.1"/>
    </source>
</evidence>
<dbReference type="OrthoDB" id="164222at2"/>
<proteinExistence type="predicted"/>
<dbReference type="SUPFAM" id="SSF89957">
    <property type="entry name" value="MTH1187/YkoF-like"/>
    <property type="match status" value="1"/>
</dbReference>
<protein>
    <recommendedName>
        <fullName evidence="1">Thiamine-binding protein domain-containing protein</fullName>
    </recommendedName>
</protein>
<evidence type="ECO:0000259" key="1">
    <source>
        <dbReference type="Pfam" id="PF01910"/>
    </source>
</evidence>
<dbReference type="InterPro" id="IPR029756">
    <property type="entry name" value="MTH1187/YkoF-like"/>
</dbReference>
<name>A0A4V1D8U3_9ALTE</name>
<accession>A0A4V1D8U3</accession>
<dbReference type="EMBL" id="CP031093">
    <property type="protein sequence ID" value="QCF26390.1"/>
    <property type="molecule type" value="Genomic_DNA"/>
</dbReference>
<dbReference type="Proteomes" id="UP000298049">
    <property type="component" value="Chromosome"/>
</dbReference>
<sequence length="80" mass="9362">MMLSVELSHYPLTEDYKSVIRELIARLQASQVEVRPNRMSTHIFGEYQQVMDVLADTMKWSFEKHGKAAFVAKFIEGDRR</sequence>
<dbReference type="InterPro" id="IPR002767">
    <property type="entry name" value="Thiamine_BP"/>
</dbReference>
<dbReference type="Gene3D" id="3.30.70.930">
    <property type="match status" value="1"/>
</dbReference>
<evidence type="ECO:0000313" key="3">
    <source>
        <dbReference type="Proteomes" id="UP000298049"/>
    </source>
</evidence>
<dbReference type="KEGG" id="hmi:soil367_10825"/>
<reference evidence="2 3" key="1">
    <citation type="submission" date="2018-07" db="EMBL/GenBank/DDBJ databases">
        <title>Marsedoiliclastica nanhaica gen. nov. sp. nov., a novel marine hydrocarbonoclastic bacterium isolated from an in-situ enriched hydrocarbon-degrading consortium in deep-sea sediment.</title>
        <authorList>
            <person name="Dong C."/>
            <person name="Ma T."/>
            <person name="Liu R."/>
            <person name="Shao Z."/>
        </authorList>
    </citation>
    <scope>NUCLEOTIDE SEQUENCE [LARGE SCALE GENOMIC DNA]</scope>
    <source>
        <strain evidence="3">soil36-7</strain>
    </source>
</reference>
<feature type="domain" description="Thiamine-binding protein" evidence="1">
    <location>
        <begin position="5"/>
        <end position="64"/>
    </location>
</feature>
<gene>
    <name evidence="2" type="ORF">soil367_10825</name>
</gene>
<keyword evidence="3" id="KW-1185">Reference proteome</keyword>
<dbReference type="RefSeq" id="WP_136549110.1">
    <property type="nucleotide sequence ID" value="NZ_CP031093.1"/>
</dbReference>
<dbReference type="AlphaFoldDB" id="A0A4V1D8U3"/>
<dbReference type="Pfam" id="PF01910">
    <property type="entry name" value="Thiamine_BP"/>
    <property type="match status" value="1"/>
</dbReference>